<dbReference type="Proteomes" id="UP000294911">
    <property type="component" value="Unassembled WGS sequence"/>
</dbReference>
<dbReference type="CDD" id="cd07246">
    <property type="entry name" value="VOC_like"/>
    <property type="match status" value="1"/>
</dbReference>
<dbReference type="Pfam" id="PF00903">
    <property type="entry name" value="Glyoxalase"/>
    <property type="match status" value="1"/>
</dbReference>
<accession>A0A4R2R336</accession>
<dbReference type="Gene3D" id="3.30.720.110">
    <property type="match status" value="1"/>
</dbReference>
<dbReference type="SUPFAM" id="SSF54593">
    <property type="entry name" value="Glyoxalase/Bleomycin resistance protein/Dihydroxybiphenyl dioxygenase"/>
    <property type="match status" value="1"/>
</dbReference>
<proteinExistence type="predicted"/>
<dbReference type="Gene3D" id="3.30.720.120">
    <property type="match status" value="1"/>
</dbReference>
<evidence type="ECO:0000313" key="3">
    <source>
        <dbReference type="Proteomes" id="UP000294911"/>
    </source>
</evidence>
<dbReference type="OrthoDB" id="9795306at2"/>
<evidence type="ECO:0000259" key="1">
    <source>
        <dbReference type="PROSITE" id="PS51819"/>
    </source>
</evidence>
<dbReference type="PANTHER" id="PTHR34109:SF1">
    <property type="entry name" value="VOC DOMAIN-CONTAINING PROTEIN"/>
    <property type="match status" value="1"/>
</dbReference>
<dbReference type="EMBL" id="SLXQ01000001">
    <property type="protein sequence ID" value="TCP57202.1"/>
    <property type="molecule type" value="Genomic_DNA"/>
</dbReference>
<sequence length="179" mass="18948">MTDPFDALYAGIEPREPNPEFAAELRAQLERAILAPEGDTMTTTQGTIGAQTHSISAYLAVTDARAALEFYTAVFDATRRGEPIVMPDGVVGHAEVAIGDSVLMLAEEFAEIGHTVAPSGGAMLRVEVSDVDEALARAVSRGASVDRPAEDGGHGRVANIRDPFGQRWMLAQAAARTDV</sequence>
<dbReference type="InterPro" id="IPR037523">
    <property type="entry name" value="VOC_core"/>
</dbReference>
<feature type="domain" description="VOC" evidence="1">
    <location>
        <begin position="51"/>
        <end position="173"/>
    </location>
</feature>
<comment type="caution">
    <text evidence="2">The sequence shown here is derived from an EMBL/GenBank/DDBJ whole genome shotgun (WGS) entry which is preliminary data.</text>
</comment>
<keyword evidence="3" id="KW-1185">Reference proteome</keyword>
<dbReference type="AlphaFoldDB" id="A0A4R2R336"/>
<protein>
    <submittedName>
        <fullName evidence="2">Putative glyoxalase superfamily protein PhnB</fullName>
    </submittedName>
</protein>
<dbReference type="RefSeq" id="WP_132875710.1">
    <property type="nucleotide sequence ID" value="NZ_SLXQ01000001.1"/>
</dbReference>
<name>A0A4R2R336_9PSEU</name>
<organism evidence="2 3">
    <name type="scientific">Tamaricihabitans halophyticus</name>
    <dbReference type="NCBI Taxonomy" id="1262583"/>
    <lineage>
        <taxon>Bacteria</taxon>
        <taxon>Bacillati</taxon>
        <taxon>Actinomycetota</taxon>
        <taxon>Actinomycetes</taxon>
        <taxon>Pseudonocardiales</taxon>
        <taxon>Pseudonocardiaceae</taxon>
        <taxon>Tamaricihabitans</taxon>
    </lineage>
</organism>
<dbReference type="InterPro" id="IPR029068">
    <property type="entry name" value="Glyas_Bleomycin-R_OHBP_Dase"/>
</dbReference>
<dbReference type="InterPro" id="IPR004360">
    <property type="entry name" value="Glyas_Fos-R_dOase_dom"/>
</dbReference>
<dbReference type="PROSITE" id="PS51819">
    <property type="entry name" value="VOC"/>
    <property type="match status" value="1"/>
</dbReference>
<reference evidence="2 3" key="1">
    <citation type="submission" date="2019-03" db="EMBL/GenBank/DDBJ databases">
        <title>Genomic Encyclopedia of Type Strains, Phase IV (KMG-IV): sequencing the most valuable type-strain genomes for metagenomic binning, comparative biology and taxonomic classification.</title>
        <authorList>
            <person name="Goeker M."/>
        </authorList>
    </citation>
    <scope>NUCLEOTIDE SEQUENCE [LARGE SCALE GENOMIC DNA]</scope>
    <source>
        <strain evidence="2 3">DSM 45765</strain>
    </source>
</reference>
<gene>
    <name evidence="2" type="ORF">EV191_1011155</name>
</gene>
<evidence type="ECO:0000313" key="2">
    <source>
        <dbReference type="EMBL" id="TCP57202.1"/>
    </source>
</evidence>
<dbReference type="PANTHER" id="PTHR34109">
    <property type="entry name" value="BNAUNNG04460D PROTEIN-RELATED"/>
    <property type="match status" value="1"/>
</dbReference>